<dbReference type="InterPro" id="IPR031591">
    <property type="entry name" value="CCDC106"/>
</dbReference>
<dbReference type="Pfam" id="PF15794">
    <property type="entry name" value="CCDC106"/>
    <property type="match status" value="1"/>
</dbReference>
<name>A0ABM5EIC3_9SAUR</name>
<organism evidence="3 4">
    <name type="scientific">Pogona vitticeps</name>
    <name type="common">central bearded dragon</name>
    <dbReference type="NCBI Taxonomy" id="103695"/>
    <lineage>
        <taxon>Eukaryota</taxon>
        <taxon>Metazoa</taxon>
        <taxon>Chordata</taxon>
        <taxon>Craniata</taxon>
        <taxon>Vertebrata</taxon>
        <taxon>Euteleostomi</taxon>
        <taxon>Lepidosauria</taxon>
        <taxon>Squamata</taxon>
        <taxon>Bifurcata</taxon>
        <taxon>Unidentata</taxon>
        <taxon>Episquamata</taxon>
        <taxon>Toxicofera</taxon>
        <taxon>Iguania</taxon>
        <taxon>Acrodonta</taxon>
        <taxon>Agamidae</taxon>
        <taxon>Amphibolurinae</taxon>
        <taxon>Pogona</taxon>
    </lineage>
</organism>
<feature type="region of interest" description="Disordered" evidence="2">
    <location>
        <begin position="373"/>
        <end position="400"/>
    </location>
</feature>
<feature type="region of interest" description="Disordered" evidence="2">
    <location>
        <begin position="202"/>
        <end position="264"/>
    </location>
</feature>
<sequence>MPDRWPRRFCSPSSFPTSRPSCSSLDRSASSLRTFKALPWSPGSFAGCPALVAGLLRRGCRRKGKIGSIRPTWELRMMNESNHHQRESVSRGRRGVGLKKVKENNEVCERSIPLDEPLQMESKTQTQQQLYYGLSSPQNFDETPEMPAPSLTLVTSMRTQLHMALERNSWLQKRIEDLEEERDFLRCQLDKFISSARLDADDHCRNKQASRRSEVSDGRNGDMTDDDSRGSWLSASPEEGGSTEHKKQKGGVNRRRFAKPKVRERQRVKDVDGVLCRYKKILYTFQKLQSMSRAFEYHRVDRNTVALTTPIAELLIVAPEKMAEVGEFDPSKERLLEYSRRCFMALDDETLKKVQALKKSKLLLPITYRFKRKTDSPSPAASNPLPSPGKPLLPIADCYK</sequence>
<feature type="compositionally biased region" description="Basic residues" evidence="2">
    <location>
        <begin position="246"/>
        <end position="260"/>
    </location>
</feature>
<protein>
    <submittedName>
        <fullName evidence="4">Coiled-coil domain-containing protein 106 isoform X1</fullName>
    </submittedName>
</protein>
<proteinExistence type="predicted"/>
<dbReference type="GeneID" id="110081813"/>
<gene>
    <name evidence="4" type="primary">CCDC106</name>
</gene>
<evidence type="ECO:0000313" key="3">
    <source>
        <dbReference type="Proteomes" id="UP001652642"/>
    </source>
</evidence>
<keyword evidence="3" id="KW-1185">Reference proteome</keyword>
<evidence type="ECO:0000256" key="2">
    <source>
        <dbReference type="SAM" id="MobiDB-lite"/>
    </source>
</evidence>
<dbReference type="RefSeq" id="XP_072832898.1">
    <property type="nucleotide sequence ID" value="XM_072976797.1"/>
</dbReference>
<dbReference type="PANTHER" id="PTHR16477">
    <property type="entry name" value="COILED-COIL DOMAIN-CONTAINING PROTEIN 106"/>
    <property type="match status" value="1"/>
</dbReference>
<dbReference type="PANTHER" id="PTHR16477:SF2">
    <property type="entry name" value="COILED-COIL DOMAIN-CONTAINING PROTEIN 106"/>
    <property type="match status" value="1"/>
</dbReference>
<dbReference type="Proteomes" id="UP001652642">
    <property type="component" value="Chromosome 6"/>
</dbReference>
<feature type="coiled-coil region" evidence="1">
    <location>
        <begin position="161"/>
        <end position="195"/>
    </location>
</feature>
<accession>A0ABM5EIC3</accession>
<evidence type="ECO:0000256" key="1">
    <source>
        <dbReference type="SAM" id="Coils"/>
    </source>
</evidence>
<reference evidence="4" key="1">
    <citation type="submission" date="2025-08" db="UniProtKB">
        <authorList>
            <consortium name="RefSeq"/>
        </authorList>
    </citation>
    <scope>IDENTIFICATION</scope>
</reference>
<feature type="compositionally biased region" description="Basic and acidic residues" evidence="2">
    <location>
        <begin position="202"/>
        <end position="229"/>
    </location>
</feature>
<keyword evidence="1" id="KW-0175">Coiled coil</keyword>
<evidence type="ECO:0000313" key="4">
    <source>
        <dbReference type="RefSeq" id="XP_072832898.1"/>
    </source>
</evidence>